<evidence type="ECO:0000256" key="1">
    <source>
        <dbReference type="SAM" id="MobiDB-lite"/>
    </source>
</evidence>
<sequence length="172" mass="19697">MNNGRLSSRMTTRLTSSRLPSRMSTRITDTRPFTHNSSREPLFARAKLRNKFLAWLKFDRVAGFFELVAILFFVTGFCTEYWATGDNVHAGLFKACRGDLCYDTHVFYHTKIGKLLMLYFVTLIFAEHDTVRKIVKDIDHTPGYILPMVIGYGKIVKALTTHLDTILPMVIG</sequence>
<feature type="transmembrane region" description="Helical" evidence="2">
    <location>
        <begin position="106"/>
        <end position="126"/>
    </location>
</feature>
<feature type="region of interest" description="Disordered" evidence="1">
    <location>
        <begin position="1"/>
        <end position="22"/>
    </location>
</feature>
<comment type="caution">
    <text evidence="3">The sequence shown here is derived from an EMBL/GenBank/DDBJ whole genome shotgun (WGS) entry which is preliminary data.</text>
</comment>
<protein>
    <recommendedName>
        <fullName evidence="5">Ion transport domain-containing protein</fullName>
    </recommendedName>
</protein>
<evidence type="ECO:0008006" key="5">
    <source>
        <dbReference type="Google" id="ProtNLM"/>
    </source>
</evidence>
<evidence type="ECO:0000313" key="4">
    <source>
        <dbReference type="Proteomes" id="UP001217089"/>
    </source>
</evidence>
<proteinExistence type="predicted"/>
<reference evidence="3 4" key="1">
    <citation type="submission" date="2022-12" db="EMBL/GenBank/DDBJ databases">
        <title>Chromosome-level genome of Tegillarca granosa.</title>
        <authorList>
            <person name="Kim J."/>
        </authorList>
    </citation>
    <scope>NUCLEOTIDE SEQUENCE [LARGE SCALE GENOMIC DNA]</scope>
    <source>
        <strain evidence="3">Teg-2019</strain>
        <tissue evidence="3">Adductor muscle</tissue>
    </source>
</reference>
<evidence type="ECO:0000256" key="2">
    <source>
        <dbReference type="SAM" id="Phobius"/>
    </source>
</evidence>
<keyword evidence="2" id="KW-0472">Membrane</keyword>
<feature type="transmembrane region" description="Helical" evidence="2">
    <location>
        <begin position="61"/>
        <end position="83"/>
    </location>
</feature>
<gene>
    <name evidence="3" type="ORF">KUTeg_000262</name>
</gene>
<keyword evidence="2" id="KW-1133">Transmembrane helix</keyword>
<dbReference type="Proteomes" id="UP001217089">
    <property type="component" value="Unassembled WGS sequence"/>
</dbReference>
<organism evidence="3 4">
    <name type="scientific">Tegillarca granosa</name>
    <name type="common">Malaysian cockle</name>
    <name type="synonym">Anadara granosa</name>
    <dbReference type="NCBI Taxonomy" id="220873"/>
    <lineage>
        <taxon>Eukaryota</taxon>
        <taxon>Metazoa</taxon>
        <taxon>Spiralia</taxon>
        <taxon>Lophotrochozoa</taxon>
        <taxon>Mollusca</taxon>
        <taxon>Bivalvia</taxon>
        <taxon>Autobranchia</taxon>
        <taxon>Pteriomorphia</taxon>
        <taxon>Arcoida</taxon>
        <taxon>Arcoidea</taxon>
        <taxon>Arcidae</taxon>
        <taxon>Tegillarca</taxon>
    </lineage>
</organism>
<dbReference type="EMBL" id="JARBDR010000018">
    <property type="protein sequence ID" value="KAJ8321791.1"/>
    <property type="molecule type" value="Genomic_DNA"/>
</dbReference>
<keyword evidence="2" id="KW-0812">Transmembrane</keyword>
<keyword evidence="4" id="KW-1185">Reference proteome</keyword>
<evidence type="ECO:0000313" key="3">
    <source>
        <dbReference type="EMBL" id="KAJ8321791.1"/>
    </source>
</evidence>
<name>A0ABQ9G050_TEGGR</name>
<accession>A0ABQ9G050</accession>